<proteinExistence type="predicted"/>
<gene>
    <name evidence="1" type="ORF">Pmani_033536</name>
</gene>
<sequence length="190" mass="21285">MEGEASGVGEKIGDKDLPRLNSILNPLSNFSFALLTHPSYTFPLLFSAQQNFIITPQNNTNYTPFYFSLSHSPPTDLLPFPFRVTSPLLPVRLTTPTCSTHHSYLFDSPLLPVRLTTPTCSTHHSYLFDSPLLPVRLTTPTCSTHHSYLFDSPLLPVRLTTPTCSTHHSYLFDSLTLFPSSRNYLLPTNS</sequence>
<protein>
    <submittedName>
        <fullName evidence="1">Uncharacterized protein</fullName>
    </submittedName>
</protein>
<dbReference type="EMBL" id="JAWZYT010004455">
    <property type="protein sequence ID" value="KAK4293790.1"/>
    <property type="molecule type" value="Genomic_DNA"/>
</dbReference>
<name>A0AAE1NPB2_9EUCA</name>
<evidence type="ECO:0000313" key="2">
    <source>
        <dbReference type="Proteomes" id="UP001292094"/>
    </source>
</evidence>
<accession>A0AAE1NPB2</accession>
<dbReference type="AlphaFoldDB" id="A0AAE1NPB2"/>
<keyword evidence="2" id="KW-1185">Reference proteome</keyword>
<organism evidence="1 2">
    <name type="scientific">Petrolisthes manimaculis</name>
    <dbReference type="NCBI Taxonomy" id="1843537"/>
    <lineage>
        <taxon>Eukaryota</taxon>
        <taxon>Metazoa</taxon>
        <taxon>Ecdysozoa</taxon>
        <taxon>Arthropoda</taxon>
        <taxon>Crustacea</taxon>
        <taxon>Multicrustacea</taxon>
        <taxon>Malacostraca</taxon>
        <taxon>Eumalacostraca</taxon>
        <taxon>Eucarida</taxon>
        <taxon>Decapoda</taxon>
        <taxon>Pleocyemata</taxon>
        <taxon>Anomura</taxon>
        <taxon>Galatheoidea</taxon>
        <taxon>Porcellanidae</taxon>
        <taxon>Petrolisthes</taxon>
    </lineage>
</organism>
<dbReference type="Proteomes" id="UP001292094">
    <property type="component" value="Unassembled WGS sequence"/>
</dbReference>
<evidence type="ECO:0000313" key="1">
    <source>
        <dbReference type="EMBL" id="KAK4293790.1"/>
    </source>
</evidence>
<comment type="caution">
    <text evidence="1">The sequence shown here is derived from an EMBL/GenBank/DDBJ whole genome shotgun (WGS) entry which is preliminary data.</text>
</comment>
<reference evidence="1" key="1">
    <citation type="submission" date="2023-11" db="EMBL/GenBank/DDBJ databases">
        <title>Genome assemblies of two species of porcelain crab, Petrolisthes cinctipes and Petrolisthes manimaculis (Anomura: Porcellanidae).</title>
        <authorList>
            <person name="Angst P."/>
        </authorList>
    </citation>
    <scope>NUCLEOTIDE SEQUENCE</scope>
    <source>
        <strain evidence="1">PB745_02</strain>
        <tissue evidence="1">Gill</tissue>
    </source>
</reference>